<dbReference type="RefSeq" id="WP_274260237.1">
    <property type="nucleotide sequence ID" value="NZ_CP117884.1"/>
</dbReference>
<feature type="domain" description="Uracil-DNA glycosylase-like" evidence="1">
    <location>
        <begin position="26"/>
        <end position="184"/>
    </location>
</feature>
<protein>
    <submittedName>
        <fullName evidence="2">Uracil-DNA glycosylase family protein</fullName>
    </submittedName>
</protein>
<dbReference type="EMBL" id="CP117884">
    <property type="protein sequence ID" value="WDF82630.1"/>
    <property type="molecule type" value="Genomic_DNA"/>
</dbReference>
<sequence>MTVQTLDAAIQADAQNADYTARGIAPLYAFDSRAKLLIIGQAPGQQAQDKRLYFDDPSGDRLREWLGMDRASFYQPDNVSILPLDFYFPGKGKSGDLPPRKGFADKWLPQFLALMPRQPLTILVGSYAQKYMLGKTAQHTLTATVQHYADYLPQYFPIVHPSPRNNIWLAKNAWFEQSVLPELQRRVRTALDGGQSHG</sequence>
<evidence type="ECO:0000313" key="2">
    <source>
        <dbReference type="EMBL" id="WDF82630.1"/>
    </source>
</evidence>
<dbReference type="Pfam" id="PF03167">
    <property type="entry name" value="UDG"/>
    <property type="match status" value="1"/>
</dbReference>
<name>A0ABY7WXH0_9LACO</name>
<dbReference type="Proteomes" id="UP001220377">
    <property type="component" value="Chromosome"/>
</dbReference>
<dbReference type="InterPro" id="IPR005122">
    <property type="entry name" value="Uracil-DNA_glycosylase-like"/>
</dbReference>
<evidence type="ECO:0000313" key="3">
    <source>
        <dbReference type="Proteomes" id="UP001220377"/>
    </source>
</evidence>
<dbReference type="InterPro" id="IPR047124">
    <property type="entry name" value="HI_0220.2"/>
</dbReference>
<dbReference type="SUPFAM" id="SSF52141">
    <property type="entry name" value="Uracil-DNA glycosylase-like"/>
    <property type="match status" value="1"/>
</dbReference>
<dbReference type="Gene3D" id="3.40.470.10">
    <property type="entry name" value="Uracil-DNA glycosylase-like domain"/>
    <property type="match status" value="1"/>
</dbReference>
<dbReference type="PANTHER" id="PTHR42160:SF1">
    <property type="entry name" value="URACIL-DNA GLYCOSYLASE SUPERFAMILY PROTEIN"/>
    <property type="match status" value="1"/>
</dbReference>
<accession>A0ABY7WXH0</accession>
<dbReference type="SMART" id="SM00987">
    <property type="entry name" value="UreE_C"/>
    <property type="match status" value="1"/>
</dbReference>
<reference evidence="2 3" key="1">
    <citation type="submission" date="2023-02" db="EMBL/GenBank/DDBJ databases">
        <title>Genome sequence of Lacticaseibacillus sp. KACC 23028.</title>
        <authorList>
            <person name="Kim S."/>
            <person name="Heo J."/>
            <person name="Kwon S.-W."/>
        </authorList>
    </citation>
    <scope>NUCLEOTIDE SEQUENCE [LARGE SCALE GENOMIC DNA]</scope>
    <source>
        <strain evidence="2 3">KACC 23028</strain>
    </source>
</reference>
<dbReference type="PANTHER" id="PTHR42160">
    <property type="entry name" value="URACIL-DNA GLYCOSYLASE SUPERFAMILY PROTEIN"/>
    <property type="match status" value="1"/>
</dbReference>
<dbReference type="SMART" id="SM00986">
    <property type="entry name" value="UDG"/>
    <property type="match status" value="1"/>
</dbReference>
<gene>
    <name evidence="2" type="ORF">PQ472_12165</name>
</gene>
<proteinExistence type="predicted"/>
<evidence type="ECO:0000259" key="1">
    <source>
        <dbReference type="SMART" id="SM00986"/>
    </source>
</evidence>
<dbReference type="CDD" id="cd10033">
    <property type="entry name" value="UDG_like"/>
    <property type="match status" value="1"/>
</dbReference>
<organism evidence="2 3">
    <name type="scientific">Lacticaseibacillus pabuli</name>
    <dbReference type="NCBI Taxonomy" id="3025672"/>
    <lineage>
        <taxon>Bacteria</taxon>
        <taxon>Bacillati</taxon>
        <taxon>Bacillota</taxon>
        <taxon>Bacilli</taxon>
        <taxon>Lactobacillales</taxon>
        <taxon>Lactobacillaceae</taxon>
        <taxon>Lacticaseibacillus</taxon>
    </lineage>
</organism>
<dbReference type="InterPro" id="IPR036895">
    <property type="entry name" value="Uracil-DNA_glycosylase-like_sf"/>
</dbReference>
<keyword evidence="3" id="KW-1185">Reference proteome</keyword>